<protein>
    <recommendedName>
        <fullName evidence="6">Cytochrome c domain-containing protein</fullName>
    </recommendedName>
</protein>
<evidence type="ECO:0000313" key="7">
    <source>
        <dbReference type="EMBL" id="RAI02292.1"/>
    </source>
</evidence>
<comment type="caution">
    <text evidence="7">The sequence shown here is derived from an EMBL/GenBank/DDBJ whole genome shotgun (WGS) entry which is preliminary data.</text>
</comment>
<dbReference type="InterPro" id="IPR051395">
    <property type="entry name" value="Cytochrome_c_Peroxidase/MauG"/>
</dbReference>
<dbReference type="GO" id="GO:0046872">
    <property type="term" value="F:metal ion binding"/>
    <property type="evidence" value="ECO:0007669"/>
    <property type="project" value="UniProtKB-KW"/>
</dbReference>
<keyword evidence="2 4" id="KW-0479">Metal-binding</keyword>
<dbReference type="Proteomes" id="UP000249590">
    <property type="component" value="Unassembled WGS sequence"/>
</dbReference>
<sequence>MFNTLKFFRFIGARLAIGCVAAVACPVPGAWAQPTAASSTSYPGSPAFYLDQGWTEDEAQWWYYLSQGTIFMPYEWLLALEQAEGTELFASSANMSRLGFLVDPKNAEYNPDGLPVGFAKRPLTQPEGAFCWDGNWVGFGCAACHTGQVSYRGQNIRIEGGPAHHDIELFQDKLGEAIGATAGDPIKFSRFAQRVIGQGVETSPDALGEAFQCFVKRRALGRAFIAGAQAQAPELPTASGFGRLDAHERGVNLFLALPIAEARNYVPETAPVSFPATWDTPFFSYVLYNSSIRQPLTRNVIEALGVQSPIDHSTLLADTIRHGVNVQNIAEGQRLMMKLTAPAWPDALFGEIDQDLADFGSTIYAQQCGECHQLITPAEDWTARTEIENPLIPLEEIGTDPRQAATYARRKVNLSKIGGPESIASYEAAQLVTGKIVDQWIAESEDNAALAKVVNQGRPNEFIAPLAYRARPLNGIWATAPYLHNGSVPNLAALLVEPGKRPKTFYTGSWEFDPDLVGFEHASPFPGAFLYDTRLPGNSNLGHDYGTTLSPDEKAALIEYLKTL</sequence>
<name>A0A8B2NY45_9HYPH</name>
<dbReference type="Pfam" id="PF21419">
    <property type="entry name" value="RoxA-like_Cyt-c"/>
    <property type="match status" value="1"/>
</dbReference>
<feature type="signal peptide" evidence="5">
    <location>
        <begin position="1"/>
        <end position="32"/>
    </location>
</feature>
<dbReference type="PANTHER" id="PTHR30600:SF9">
    <property type="entry name" value="BLR7738 PROTEIN"/>
    <property type="match status" value="1"/>
</dbReference>
<evidence type="ECO:0000256" key="4">
    <source>
        <dbReference type="PROSITE-ProRule" id="PRU00433"/>
    </source>
</evidence>
<dbReference type="InterPro" id="IPR036909">
    <property type="entry name" value="Cyt_c-like_dom_sf"/>
</dbReference>
<dbReference type="InterPro" id="IPR047758">
    <property type="entry name" value="CytoC_perox"/>
</dbReference>
<dbReference type="OrthoDB" id="417271at2"/>
<dbReference type="NCBIfam" id="NF040606">
    <property type="entry name" value="CytoC_perox"/>
    <property type="match status" value="1"/>
</dbReference>
<keyword evidence="8" id="KW-1185">Reference proteome</keyword>
<evidence type="ECO:0000256" key="2">
    <source>
        <dbReference type="ARBA" id="ARBA00022723"/>
    </source>
</evidence>
<dbReference type="PROSITE" id="PS51257">
    <property type="entry name" value="PROKAR_LIPOPROTEIN"/>
    <property type="match status" value="1"/>
</dbReference>
<dbReference type="InterPro" id="IPR009056">
    <property type="entry name" value="Cyt_c-like_dom"/>
</dbReference>
<dbReference type="PROSITE" id="PS51007">
    <property type="entry name" value="CYTC"/>
    <property type="match status" value="1"/>
</dbReference>
<accession>A0A8B2NY45</accession>
<keyword evidence="3 4" id="KW-0408">Iron</keyword>
<dbReference type="RefSeq" id="WP_111345784.1">
    <property type="nucleotide sequence ID" value="NZ_QHHQ01000002.1"/>
</dbReference>
<dbReference type="EMBL" id="QHHQ01000002">
    <property type="protein sequence ID" value="RAI02292.1"/>
    <property type="molecule type" value="Genomic_DNA"/>
</dbReference>
<dbReference type="GO" id="GO:0004130">
    <property type="term" value="F:cytochrome-c peroxidase activity"/>
    <property type="evidence" value="ECO:0007669"/>
    <property type="project" value="TreeGrafter"/>
</dbReference>
<dbReference type="Gene3D" id="1.10.760.10">
    <property type="entry name" value="Cytochrome c-like domain"/>
    <property type="match status" value="1"/>
</dbReference>
<keyword evidence="1 4" id="KW-0349">Heme</keyword>
<dbReference type="GO" id="GO:0009055">
    <property type="term" value="F:electron transfer activity"/>
    <property type="evidence" value="ECO:0007669"/>
    <property type="project" value="InterPro"/>
</dbReference>
<dbReference type="GO" id="GO:0020037">
    <property type="term" value="F:heme binding"/>
    <property type="evidence" value="ECO:0007669"/>
    <property type="project" value="InterPro"/>
</dbReference>
<reference evidence="7 8" key="1">
    <citation type="submission" date="2018-05" db="EMBL/GenBank/DDBJ databases">
        <title>Acuticoccus sediminis sp. nov., isolated from deep-sea sediment of Indian Ocean.</title>
        <authorList>
            <person name="Liu X."/>
            <person name="Lai Q."/>
            <person name="Du Y."/>
            <person name="Sun F."/>
            <person name="Zhang X."/>
            <person name="Wang S."/>
            <person name="Shao Z."/>
        </authorList>
    </citation>
    <scope>NUCLEOTIDE SEQUENCE [LARGE SCALE GENOMIC DNA]</scope>
    <source>
        <strain evidence="7 8">PTG4-2</strain>
    </source>
</reference>
<evidence type="ECO:0000259" key="6">
    <source>
        <dbReference type="PROSITE" id="PS51007"/>
    </source>
</evidence>
<evidence type="ECO:0000256" key="1">
    <source>
        <dbReference type="ARBA" id="ARBA00022617"/>
    </source>
</evidence>
<dbReference type="AlphaFoldDB" id="A0A8B2NY45"/>
<dbReference type="SUPFAM" id="SSF46626">
    <property type="entry name" value="Cytochrome c"/>
    <property type="match status" value="1"/>
</dbReference>
<evidence type="ECO:0000256" key="5">
    <source>
        <dbReference type="SAM" id="SignalP"/>
    </source>
</evidence>
<proteinExistence type="predicted"/>
<gene>
    <name evidence="7" type="ORF">DLJ53_13080</name>
</gene>
<organism evidence="7 8">
    <name type="scientific">Acuticoccus sediminis</name>
    <dbReference type="NCBI Taxonomy" id="2184697"/>
    <lineage>
        <taxon>Bacteria</taxon>
        <taxon>Pseudomonadati</taxon>
        <taxon>Pseudomonadota</taxon>
        <taxon>Alphaproteobacteria</taxon>
        <taxon>Hyphomicrobiales</taxon>
        <taxon>Amorphaceae</taxon>
        <taxon>Acuticoccus</taxon>
    </lineage>
</organism>
<evidence type="ECO:0000313" key="8">
    <source>
        <dbReference type="Proteomes" id="UP000249590"/>
    </source>
</evidence>
<feature type="domain" description="Cytochrome c" evidence="6">
    <location>
        <begin position="355"/>
        <end position="564"/>
    </location>
</feature>
<keyword evidence="5" id="KW-0732">Signal</keyword>
<evidence type="ECO:0000256" key="3">
    <source>
        <dbReference type="ARBA" id="ARBA00023004"/>
    </source>
</evidence>
<feature type="chain" id="PRO_5032448281" description="Cytochrome c domain-containing protein" evidence="5">
    <location>
        <begin position="33"/>
        <end position="564"/>
    </location>
</feature>
<dbReference type="PANTHER" id="PTHR30600">
    <property type="entry name" value="CYTOCHROME C PEROXIDASE-RELATED"/>
    <property type="match status" value="1"/>
</dbReference>